<reference evidence="7 8" key="1">
    <citation type="journal article" date="2020" name="bioRxiv">
        <title>Whole genome comparisons of ergot fungi reveals the divergence and evolution of species within the genus Claviceps are the result of varying mechanisms driving genome evolution and host range expansion.</title>
        <authorList>
            <person name="Wyka S.A."/>
            <person name="Mondo S.J."/>
            <person name="Liu M."/>
            <person name="Dettman J."/>
            <person name="Nalam V."/>
            <person name="Broders K.D."/>
        </authorList>
    </citation>
    <scope>NUCLEOTIDE SEQUENCE [LARGE SCALE GENOMIC DNA]</scope>
    <source>
        <strain evidence="7 8">CCC 1485</strain>
    </source>
</reference>
<dbReference type="PANTHER" id="PTHR39608:SF1">
    <property type="entry name" value="INTEGRAL MEMBRANE PROTEIN (AFU_ORTHOLOGUE AFUA_5G08640)"/>
    <property type="match status" value="1"/>
</dbReference>
<feature type="transmembrane region" description="Helical" evidence="5">
    <location>
        <begin position="12"/>
        <end position="29"/>
    </location>
</feature>
<comment type="subcellular location">
    <subcellularLocation>
        <location evidence="1">Membrane</location>
        <topology evidence="1">Multi-pass membrane protein</topology>
    </subcellularLocation>
</comment>
<keyword evidence="2 5" id="KW-0812">Transmembrane</keyword>
<evidence type="ECO:0000256" key="3">
    <source>
        <dbReference type="ARBA" id="ARBA00022989"/>
    </source>
</evidence>
<accession>A0A9P7MGA1</accession>
<evidence type="ECO:0000259" key="6">
    <source>
        <dbReference type="Pfam" id="PF01284"/>
    </source>
</evidence>
<dbReference type="GO" id="GO:0016020">
    <property type="term" value="C:membrane"/>
    <property type="evidence" value="ECO:0007669"/>
    <property type="project" value="UniProtKB-SubCell"/>
</dbReference>
<evidence type="ECO:0000256" key="2">
    <source>
        <dbReference type="ARBA" id="ARBA00022692"/>
    </source>
</evidence>
<dbReference type="Proteomes" id="UP000706124">
    <property type="component" value="Unassembled WGS sequence"/>
</dbReference>
<organism evidence="7 8">
    <name type="scientific">Claviceps pazoutovae</name>
    <dbReference type="NCBI Taxonomy" id="1649127"/>
    <lineage>
        <taxon>Eukaryota</taxon>
        <taxon>Fungi</taxon>
        <taxon>Dikarya</taxon>
        <taxon>Ascomycota</taxon>
        <taxon>Pezizomycotina</taxon>
        <taxon>Sordariomycetes</taxon>
        <taxon>Hypocreomycetidae</taxon>
        <taxon>Hypocreales</taxon>
        <taxon>Clavicipitaceae</taxon>
        <taxon>Claviceps</taxon>
    </lineage>
</organism>
<dbReference type="PANTHER" id="PTHR39608">
    <property type="entry name" value="INTEGRAL MEMBRANE PROTEIN (AFU_ORTHOLOGUE AFUA_5G08640)"/>
    <property type="match status" value="1"/>
</dbReference>
<keyword evidence="3 5" id="KW-1133">Transmembrane helix</keyword>
<name>A0A9P7MGA1_9HYPO</name>
<dbReference type="InterPro" id="IPR008253">
    <property type="entry name" value="Marvel"/>
</dbReference>
<comment type="caution">
    <text evidence="7">The sequence shown here is derived from an EMBL/GenBank/DDBJ whole genome shotgun (WGS) entry which is preliminary data.</text>
</comment>
<feature type="domain" description="MARVEL" evidence="6">
    <location>
        <begin position="8"/>
        <end position="131"/>
    </location>
</feature>
<evidence type="ECO:0000256" key="1">
    <source>
        <dbReference type="ARBA" id="ARBA00004141"/>
    </source>
</evidence>
<evidence type="ECO:0000256" key="4">
    <source>
        <dbReference type="ARBA" id="ARBA00023136"/>
    </source>
</evidence>
<evidence type="ECO:0000313" key="8">
    <source>
        <dbReference type="Proteomes" id="UP000706124"/>
    </source>
</evidence>
<evidence type="ECO:0000256" key="5">
    <source>
        <dbReference type="SAM" id="Phobius"/>
    </source>
</evidence>
<proteinExistence type="predicted"/>
<feature type="transmembrane region" description="Helical" evidence="5">
    <location>
        <begin position="76"/>
        <end position="95"/>
    </location>
</feature>
<keyword evidence="4 5" id="KW-0472">Membrane</keyword>
<dbReference type="OrthoDB" id="4074965at2759"/>
<evidence type="ECO:0000313" key="7">
    <source>
        <dbReference type="EMBL" id="KAG5943331.1"/>
    </source>
</evidence>
<gene>
    <name evidence="7" type="ORF">E4U60_006749</name>
</gene>
<sequence>MSIERLVMGLRALELTFALIVVGLAGNFIATSGDPTNKDADASTRSRFIYTIIVACIASVLALVWLFPFTANFTQWPADIVISILWWIAFGLLVYALPLKCRAFFDLKCGSFKAAVAFCFLSALLWLASAGIGGYLSRRRGSQPAAAKTAGAKQSGWFSRSKV</sequence>
<dbReference type="AlphaFoldDB" id="A0A9P7MGA1"/>
<feature type="transmembrane region" description="Helical" evidence="5">
    <location>
        <begin position="115"/>
        <end position="136"/>
    </location>
</feature>
<feature type="transmembrane region" description="Helical" evidence="5">
    <location>
        <begin position="49"/>
        <end position="69"/>
    </location>
</feature>
<protein>
    <recommendedName>
        <fullName evidence="6">MARVEL domain-containing protein</fullName>
    </recommendedName>
</protein>
<keyword evidence="8" id="KW-1185">Reference proteome</keyword>
<dbReference type="Pfam" id="PF01284">
    <property type="entry name" value="MARVEL"/>
    <property type="match status" value="1"/>
</dbReference>
<dbReference type="EMBL" id="SRPO01000068">
    <property type="protein sequence ID" value="KAG5943331.1"/>
    <property type="molecule type" value="Genomic_DNA"/>
</dbReference>